<organism evidence="1 2">
    <name type="scientific">Mycena indigotica</name>
    <dbReference type="NCBI Taxonomy" id="2126181"/>
    <lineage>
        <taxon>Eukaryota</taxon>
        <taxon>Fungi</taxon>
        <taxon>Dikarya</taxon>
        <taxon>Basidiomycota</taxon>
        <taxon>Agaricomycotina</taxon>
        <taxon>Agaricomycetes</taxon>
        <taxon>Agaricomycetidae</taxon>
        <taxon>Agaricales</taxon>
        <taxon>Marasmiineae</taxon>
        <taxon>Mycenaceae</taxon>
        <taxon>Mycena</taxon>
    </lineage>
</organism>
<dbReference type="EMBL" id="JACAZF010000016">
    <property type="protein sequence ID" value="KAF7289763.1"/>
    <property type="molecule type" value="Genomic_DNA"/>
</dbReference>
<dbReference type="OrthoDB" id="2953592at2759"/>
<accession>A0A8H6RZX4</accession>
<keyword evidence="2" id="KW-1185">Reference proteome</keyword>
<gene>
    <name evidence="1" type="ORF">MIND_01350000</name>
</gene>
<comment type="caution">
    <text evidence="1">The sequence shown here is derived from an EMBL/GenBank/DDBJ whole genome shotgun (WGS) entry which is preliminary data.</text>
</comment>
<dbReference type="AlphaFoldDB" id="A0A8H6RZX4"/>
<protein>
    <submittedName>
        <fullName evidence="1">Uncharacterized protein</fullName>
    </submittedName>
</protein>
<sequence length="517" mass="57365">MAATQLSLFTELTRLTQPGYPVTEVLTKLLNLVGHDVCATKRNHHAVYWAVSQARDIIDGINALVKVAGEGESWEAFDDYTIRILWIEKVLLAFSLITEKETIVARFGETSSIVEEIAFVDALRDNRKDLRDILQQLIDSTYLKGDVAEHTKAVKTVQKQDDLSAFRATVGRLRNYLNRLSGHGKDSLAEVVRRFDALHVTLATAPDTLADAVFLFALQCALLIEIVTSNRDKKAFMRVQDKEFWRTVLGWITVAEKHAKDPNFSVTGLPGEYTAAVIYLTGAIVAQLPDGFKDLRPLVALTRRPFYSQSVTIVAGCAELATTFNKQKTVEMLSAFNAALEKATSALKAAADVKYDPYTPWATSDSATAAFEEAETAIKFCYQDYQVSSATWEKRMKNSRDSDADRLAQLEKRFSRAKTDFPAEQTIDVTVSVSLAGSQTQPIRRSYKIDSALTLHALLWKEASLRESIPAANEVRNQAFFYATADKAPLDLDMLISNLPNAQGRSGKVVVLVVPNV</sequence>
<dbReference type="GeneID" id="59352452"/>
<dbReference type="Proteomes" id="UP000636479">
    <property type="component" value="Unassembled WGS sequence"/>
</dbReference>
<evidence type="ECO:0000313" key="1">
    <source>
        <dbReference type="EMBL" id="KAF7289763.1"/>
    </source>
</evidence>
<evidence type="ECO:0000313" key="2">
    <source>
        <dbReference type="Proteomes" id="UP000636479"/>
    </source>
</evidence>
<reference evidence="1" key="1">
    <citation type="submission" date="2020-05" db="EMBL/GenBank/DDBJ databases">
        <title>Mycena genomes resolve the evolution of fungal bioluminescence.</title>
        <authorList>
            <person name="Tsai I.J."/>
        </authorList>
    </citation>
    <scope>NUCLEOTIDE SEQUENCE</scope>
    <source>
        <strain evidence="1">171206Taipei</strain>
    </source>
</reference>
<name>A0A8H6RZX4_9AGAR</name>
<dbReference type="RefSeq" id="XP_037213492.1">
    <property type="nucleotide sequence ID" value="XM_037369936.1"/>
</dbReference>
<proteinExistence type="predicted"/>